<name>A0AAN9J8H0_CLITE</name>
<organism evidence="1 2">
    <name type="scientific">Clitoria ternatea</name>
    <name type="common">Butterfly pea</name>
    <dbReference type="NCBI Taxonomy" id="43366"/>
    <lineage>
        <taxon>Eukaryota</taxon>
        <taxon>Viridiplantae</taxon>
        <taxon>Streptophyta</taxon>
        <taxon>Embryophyta</taxon>
        <taxon>Tracheophyta</taxon>
        <taxon>Spermatophyta</taxon>
        <taxon>Magnoliopsida</taxon>
        <taxon>eudicotyledons</taxon>
        <taxon>Gunneridae</taxon>
        <taxon>Pentapetalae</taxon>
        <taxon>rosids</taxon>
        <taxon>fabids</taxon>
        <taxon>Fabales</taxon>
        <taxon>Fabaceae</taxon>
        <taxon>Papilionoideae</taxon>
        <taxon>50 kb inversion clade</taxon>
        <taxon>NPAAA clade</taxon>
        <taxon>indigoferoid/millettioid clade</taxon>
        <taxon>Phaseoleae</taxon>
        <taxon>Clitoria</taxon>
    </lineage>
</organism>
<reference evidence="1 2" key="1">
    <citation type="submission" date="2024-01" db="EMBL/GenBank/DDBJ databases">
        <title>The genomes of 5 underutilized Papilionoideae crops provide insights into root nodulation and disease resistance.</title>
        <authorList>
            <person name="Yuan L."/>
        </authorList>
    </citation>
    <scope>NUCLEOTIDE SEQUENCE [LARGE SCALE GENOMIC DNA]</scope>
    <source>
        <strain evidence="1">LY-2023</strain>
        <tissue evidence="1">Leaf</tissue>
    </source>
</reference>
<dbReference type="EMBL" id="JAYKXN010000004">
    <property type="protein sequence ID" value="KAK7293446.1"/>
    <property type="molecule type" value="Genomic_DNA"/>
</dbReference>
<dbReference type="Proteomes" id="UP001359559">
    <property type="component" value="Unassembled WGS sequence"/>
</dbReference>
<proteinExistence type="predicted"/>
<protein>
    <submittedName>
        <fullName evidence="1">Uncharacterized protein</fullName>
    </submittedName>
</protein>
<gene>
    <name evidence="1" type="ORF">RJT34_16312</name>
</gene>
<dbReference type="AlphaFoldDB" id="A0AAN9J8H0"/>
<keyword evidence="2" id="KW-1185">Reference proteome</keyword>
<comment type="caution">
    <text evidence="1">The sequence shown here is derived from an EMBL/GenBank/DDBJ whole genome shotgun (WGS) entry which is preliminary data.</text>
</comment>
<accession>A0AAN9J8H0</accession>
<sequence length="98" mass="11239">MLKGRVKQLSEAGLKVEYLCSSDLLKEEPDLLVEKDSAAAFLPDDYQLDAQRTIAYIEKVRYHWGGQSCLDIQEYIIQEEGSYSCSWLLDWLFDTGVV</sequence>
<evidence type="ECO:0000313" key="1">
    <source>
        <dbReference type="EMBL" id="KAK7293446.1"/>
    </source>
</evidence>
<evidence type="ECO:0000313" key="2">
    <source>
        <dbReference type="Proteomes" id="UP001359559"/>
    </source>
</evidence>